<dbReference type="InterPro" id="IPR001451">
    <property type="entry name" value="Hexapep"/>
</dbReference>
<evidence type="ECO:0000259" key="7">
    <source>
        <dbReference type="Pfam" id="PF14805"/>
    </source>
</evidence>
<dbReference type="STRING" id="525909.Afer_0660"/>
<keyword evidence="8" id="KW-0012">Acyltransferase</keyword>
<evidence type="ECO:0000313" key="9">
    <source>
        <dbReference type="Proteomes" id="UP000000771"/>
    </source>
</evidence>
<dbReference type="GO" id="GO:0019877">
    <property type="term" value="P:diaminopimelate biosynthetic process"/>
    <property type="evidence" value="ECO:0007669"/>
    <property type="project" value="UniProtKB-KW"/>
</dbReference>
<dbReference type="InterPro" id="IPR018357">
    <property type="entry name" value="Hexapep_transf_CS"/>
</dbReference>
<dbReference type="HOGENOM" id="CLU_050859_0_1_11"/>
<dbReference type="EMBL" id="CP001631">
    <property type="protein sequence ID" value="ACU53614.1"/>
    <property type="molecule type" value="Genomic_DNA"/>
</dbReference>
<dbReference type="NCBIfam" id="NF008808">
    <property type="entry name" value="PRK11830.1"/>
    <property type="match status" value="1"/>
</dbReference>
<keyword evidence="6" id="KW-0457">Lysine biosynthesis</keyword>
<dbReference type="GO" id="GO:0009085">
    <property type="term" value="P:lysine biosynthetic process"/>
    <property type="evidence" value="ECO:0007669"/>
    <property type="project" value="UniProtKB-KW"/>
</dbReference>
<name>C7LY06_ACIFD</name>
<dbReference type="SUPFAM" id="SSF51161">
    <property type="entry name" value="Trimeric LpxA-like enzymes"/>
    <property type="match status" value="1"/>
</dbReference>
<keyword evidence="5" id="KW-0220">Diaminopimelate biosynthesis</keyword>
<comment type="similarity">
    <text evidence="1">Belongs to the transferase hexapeptide repeat family.</text>
</comment>
<reference evidence="8 9" key="1">
    <citation type="journal article" date="2009" name="Stand. Genomic Sci.">
        <title>Complete genome sequence of Acidimicrobium ferrooxidans type strain (ICP).</title>
        <authorList>
            <person name="Clum A."/>
            <person name="Nolan M."/>
            <person name="Lang E."/>
            <person name="Glavina Del Rio T."/>
            <person name="Tice H."/>
            <person name="Copeland A."/>
            <person name="Cheng J.F."/>
            <person name="Lucas S."/>
            <person name="Chen F."/>
            <person name="Bruce D."/>
            <person name="Goodwin L."/>
            <person name="Pitluck S."/>
            <person name="Ivanova N."/>
            <person name="Mavrommatis K."/>
            <person name="Mikhailova N."/>
            <person name="Pati A."/>
            <person name="Chen A."/>
            <person name="Palaniappan K."/>
            <person name="Goker M."/>
            <person name="Spring S."/>
            <person name="Land M."/>
            <person name="Hauser L."/>
            <person name="Chang Y.J."/>
            <person name="Jeffries C.C."/>
            <person name="Chain P."/>
            <person name="Bristow J."/>
            <person name="Eisen J.A."/>
            <person name="Markowitz V."/>
            <person name="Hugenholtz P."/>
            <person name="Kyrpides N.C."/>
            <person name="Klenk H.P."/>
            <person name="Lapidus A."/>
        </authorList>
    </citation>
    <scope>NUCLEOTIDE SEQUENCE [LARGE SCALE GENOMIC DNA]</scope>
    <source>
        <strain evidence="9">DSM 10331 / JCM 15462 / NBRC 103882 / ICP</strain>
    </source>
</reference>
<dbReference type="Pfam" id="PF14602">
    <property type="entry name" value="Hexapep_2"/>
    <property type="match status" value="1"/>
</dbReference>
<dbReference type="PANTHER" id="PTHR43300">
    <property type="entry name" value="ACETYLTRANSFERASE"/>
    <property type="match status" value="1"/>
</dbReference>
<accession>C7LY06</accession>
<dbReference type="Gene3D" id="2.160.10.10">
    <property type="entry name" value="Hexapeptide repeat proteins"/>
    <property type="match status" value="1"/>
</dbReference>
<dbReference type="InterPro" id="IPR050179">
    <property type="entry name" value="Trans_hexapeptide_repeat"/>
</dbReference>
<evidence type="ECO:0000256" key="4">
    <source>
        <dbReference type="ARBA" id="ARBA00022737"/>
    </source>
</evidence>
<dbReference type="PANTHER" id="PTHR43300:SF10">
    <property type="entry name" value="2,3,4,5-TETRAHYDROPYRIDINE-2,6-DICARBOXYLATE N-ACETYLTRANSFERASE"/>
    <property type="match status" value="1"/>
</dbReference>
<dbReference type="InterPro" id="IPR023180">
    <property type="entry name" value="THP_succinylTrfase_dom1"/>
</dbReference>
<keyword evidence="9" id="KW-1185">Reference proteome</keyword>
<gene>
    <name evidence="8" type="ordered locus">Afer_0660</name>
</gene>
<dbReference type="CDD" id="cd03350">
    <property type="entry name" value="LbH_THP_succinylT"/>
    <property type="match status" value="1"/>
</dbReference>
<dbReference type="eggNOG" id="COG2171">
    <property type="taxonomic scope" value="Bacteria"/>
</dbReference>
<dbReference type="Gene3D" id="1.10.166.10">
    <property type="entry name" value="Tetrahydrodipicolinate-N-succinyltransferase, N-terminal domain"/>
    <property type="match status" value="1"/>
</dbReference>
<evidence type="ECO:0000256" key="2">
    <source>
        <dbReference type="ARBA" id="ARBA00022605"/>
    </source>
</evidence>
<dbReference type="KEGG" id="afo:Afer_0660"/>
<organism evidence="8 9">
    <name type="scientific">Acidimicrobium ferrooxidans (strain DSM 10331 / JCM 15462 / NBRC 103882 / ICP)</name>
    <dbReference type="NCBI Taxonomy" id="525909"/>
    <lineage>
        <taxon>Bacteria</taxon>
        <taxon>Bacillati</taxon>
        <taxon>Actinomycetota</taxon>
        <taxon>Acidimicrobiia</taxon>
        <taxon>Acidimicrobiales</taxon>
        <taxon>Acidimicrobiaceae</taxon>
        <taxon>Acidimicrobium</taxon>
    </lineage>
</organism>
<evidence type="ECO:0000256" key="3">
    <source>
        <dbReference type="ARBA" id="ARBA00022679"/>
    </source>
</evidence>
<protein>
    <submittedName>
        <fullName evidence="8">2,3,4,5-tetrahydropyridine-2,6-dicarboxylateN-su ccinyltransferase</fullName>
        <ecNumber evidence="8">2.3.1.117</ecNumber>
    </submittedName>
</protein>
<dbReference type="Proteomes" id="UP000000771">
    <property type="component" value="Chromosome"/>
</dbReference>
<dbReference type="AlphaFoldDB" id="C7LY06"/>
<keyword evidence="3 8" id="KW-0808">Transferase</keyword>
<dbReference type="EC" id="2.3.1.117" evidence="8"/>
<keyword evidence="4" id="KW-0677">Repeat</keyword>
<keyword evidence="2" id="KW-0028">Amino-acid biosynthesis</keyword>
<dbReference type="InterPro" id="IPR037133">
    <property type="entry name" value="THP_succinylTrfase_N_sf"/>
</dbReference>
<dbReference type="InterPro" id="IPR011004">
    <property type="entry name" value="Trimer_LpxA-like_sf"/>
</dbReference>
<dbReference type="PROSITE" id="PS00101">
    <property type="entry name" value="HEXAPEP_TRANSFERASES"/>
    <property type="match status" value="1"/>
</dbReference>
<proteinExistence type="inferred from homology"/>
<evidence type="ECO:0000313" key="8">
    <source>
        <dbReference type="EMBL" id="ACU53614.1"/>
    </source>
</evidence>
<feature type="domain" description="Tetrahydrodipicolinate-N-succinyltransferase chain A" evidence="7">
    <location>
        <begin position="23"/>
        <end position="63"/>
    </location>
</feature>
<dbReference type="GO" id="GO:0008666">
    <property type="term" value="F:2,3,4,5-tetrahydropyridine-2,6-dicarboxylate N-succinyltransferase activity"/>
    <property type="evidence" value="ECO:0007669"/>
    <property type="project" value="UniProtKB-EC"/>
</dbReference>
<dbReference type="RefSeq" id="WP_015798109.1">
    <property type="nucleotide sequence ID" value="NC_013124.1"/>
</dbReference>
<evidence type="ECO:0000256" key="5">
    <source>
        <dbReference type="ARBA" id="ARBA00022915"/>
    </source>
</evidence>
<evidence type="ECO:0000256" key="6">
    <source>
        <dbReference type="ARBA" id="ARBA00023154"/>
    </source>
</evidence>
<evidence type="ECO:0000256" key="1">
    <source>
        <dbReference type="ARBA" id="ARBA00007274"/>
    </source>
</evidence>
<dbReference type="Pfam" id="PF14805">
    <property type="entry name" value="THDPS_N_2"/>
    <property type="match status" value="1"/>
</dbReference>
<sequence>MTEDARAASVHGAFAHGEPIDTAVLVSVFEDLERGALRVASVDWDEGRVVVHEWVKEAILLSFGHWPLVESEAGPLTWVDRIPLRRDLAEARVRAVPGAIVRRGTYLGAGVTLMPSFVNVGASVGESTMVDTWATVGSCAQIGARVHLSGGVGIGGVLEPPQAAPVVVGDDAFVGSRAIVVEGSIVGRGAVVAAGAVVTPTIPIIDVATGDELERGRVPDWSVVVPGTRERRWPGGTFGLAALLVIARLPEGERHEKAALNDLLRAHGGAL</sequence>